<proteinExistence type="predicted"/>
<evidence type="ECO:0000313" key="2">
    <source>
        <dbReference type="EMBL" id="MBB6646899.1"/>
    </source>
</evidence>
<dbReference type="RefSeq" id="WP_185193238.1">
    <property type="nucleotide sequence ID" value="NZ_JACKXD010000003.1"/>
</dbReference>
<dbReference type="InterPro" id="IPR032347">
    <property type="entry name" value="DUF4864"/>
</dbReference>
<evidence type="ECO:0000313" key="3">
    <source>
        <dbReference type="Proteomes" id="UP000546257"/>
    </source>
</evidence>
<dbReference type="Proteomes" id="UP000546257">
    <property type="component" value="Unassembled WGS sequence"/>
</dbReference>
<evidence type="ECO:0000256" key="1">
    <source>
        <dbReference type="SAM" id="MobiDB-lite"/>
    </source>
</evidence>
<dbReference type="PANTHER" id="PTHR35716">
    <property type="entry name" value="OS05G0574700 PROTEIN-RELATED"/>
    <property type="match status" value="1"/>
</dbReference>
<dbReference type="Pfam" id="PF16156">
    <property type="entry name" value="DUF4864"/>
    <property type="match status" value="1"/>
</dbReference>
<comment type="caution">
    <text evidence="2">The sequence shown here is derived from an EMBL/GenBank/DDBJ whole genome shotgun (WGS) entry which is preliminary data.</text>
</comment>
<dbReference type="AlphaFoldDB" id="A0A7J9SLB4"/>
<organism evidence="2 3">
    <name type="scientific">Halobellus ruber</name>
    <dbReference type="NCBI Taxonomy" id="2761102"/>
    <lineage>
        <taxon>Archaea</taxon>
        <taxon>Methanobacteriati</taxon>
        <taxon>Methanobacteriota</taxon>
        <taxon>Stenosarchaea group</taxon>
        <taxon>Halobacteria</taxon>
        <taxon>Halobacteriales</taxon>
        <taxon>Haloferacaceae</taxon>
        <taxon>Halobellus</taxon>
    </lineage>
</organism>
<feature type="region of interest" description="Disordered" evidence="1">
    <location>
        <begin position="1"/>
        <end position="20"/>
    </location>
</feature>
<reference evidence="2 3" key="1">
    <citation type="submission" date="2020-08" db="EMBL/GenBank/DDBJ databases">
        <authorList>
            <person name="Seo M.-J."/>
        </authorList>
    </citation>
    <scope>NUCLEOTIDE SEQUENCE [LARGE SCALE GENOMIC DNA]</scope>
    <source>
        <strain evidence="2 3">MBLA0160</strain>
    </source>
</reference>
<accession>A0A7J9SLB4</accession>
<name>A0A7J9SLB4_9EURY</name>
<gene>
    <name evidence="2" type="ORF">H5V44_11490</name>
</gene>
<dbReference type="EMBL" id="JACKXD010000003">
    <property type="protein sequence ID" value="MBB6646899.1"/>
    <property type="molecule type" value="Genomic_DNA"/>
</dbReference>
<protein>
    <submittedName>
        <fullName evidence="2">DUF4864 domain-containing protein</fullName>
    </submittedName>
</protein>
<keyword evidence="3" id="KW-1185">Reference proteome</keyword>
<sequence>MTDADYPVEGLPTPDPSYGPERVIGIQLDALASNDDPVPNAGIGTAYNFASPANRRHTGPFDRFVRMVEGPRYAPMIDHVEAVRGPLERDGSQAKQRVTLTGAGGRTATYEFGVSKQSGGRFDGCWLTDRVRVV</sequence>